<feature type="binding site" evidence="10">
    <location>
        <begin position="240"/>
        <end position="243"/>
    </location>
    <ligand>
        <name>substrate</name>
    </ligand>
</feature>
<evidence type="ECO:0000256" key="7">
    <source>
        <dbReference type="ARBA" id="ARBA00023004"/>
    </source>
</evidence>
<dbReference type="GO" id="GO:0005829">
    <property type="term" value="C:cytosol"/>
    <property type="evidence" value="ECO:0007669"/>
    <property type="project" value="TreeGrafter"/>
</dbReference>
<evidence type="ECO:0000256" key="8">
    <source>
        <dbReference type="ARBA" id="ARBA00023014"/>
    </source>
</evidence>
<evidence type="ECO:0000256" key="6">
    <source>
        <dbReference type="ARBA" id="ARBA00022977"/>
    </source>
</evidence>
<feature type="binding site" evidence="10">
    <location>
        <position position="306"/>
    </location>
    <ligand>
        <name>substrate</name>
    </ligand>
</feature>
<feature type="binding site" evidence="10">
    <location>
        <position position="85"/>
    </location>
    <ligand>
        <name>substrate</name>
    </ligand>
</feature>
<accession>A0A377JQ54</accession>
<dbReference type="SFLD" id="SFLDS00113">
    <property type="entry name" value="Radical_SAM_Phosphomethylpyrim"/>
    <property type="match status" value="1"/>
</dbReference>
<dbReference type="Pfam" id="PF01964">
    <property type="entry name" value="ThiC_Rad_SAM"/>
    <property type="match status" value="1"/>
</dbReference>
<protein>
    <recommendedName>
        <fullName evidence="10">Phosphomethylpyrimidine synthase</fullName>
        <ecNumber evidence="10">4.1.99.17</ecNumber>
    </recommendedName>
    <alternativeName>
        <fullName evidence="10">Hydroxymethylpyrimidine phosphate synthase</fullName>
        <shortName evidence="10">HMP-P synthase</shortName>
        <shortName evidence="10">HMP-phosphate synthase</shortName>
        <shortName evidence="10">HMPP synthase</shortName>
    </alternativeName>
    <alternativeName>
        <fullName evidence="10">Thiamine biosynthesis protein ThiC</fullName>
    </alternativeName>
</protein>
<dbReference type="NCBIfam" id="NF006763">
    <property type="entry name" value="PRK09284.1"/>
    <property type="match status" value="1"/>
</dbReference>
<evidence type="ECO:0000256" key="4">
    <source>
        <dbReference type="ARBA" id="ARBA00022723"/>
    </source>
</evidence>
<comment type="pathway">
    <text evidence="10">Cofactor biosynthesis; thiamine diphosphate biosynthesis.</text>
</comment>
<feature type="binding site" evidence="10">
    <location>
        <begin position="199"/>
        <end position="201"/>
    </location>
    <ligand>
        <name>substrate</name>
    </ligand>
</feature>
<comment type="function">
    <text evidence="1 10">Catalyzes the synthesis of the hydroxymethylpyrimidine phosphate (HMP-P) moiety of thiamine from aminoimidazole ribotide (AIR) in a radical S-adenosyl-L-methionine (SAM)-dependent reaction.</text>
</comment>
<feature type="binding site" evidence="10">
    <location>
        <position position="427"/>
    </location>
    <ligand>
        <name>[4Fe-4S] cluster</name>
        <dbReference type="ChEBI" id="CHEBI:49883"/>
        <note>4Fe-4S-S-AdoMet</note>
    </ligand>
</feature>
<dbReference type="GO" id="GO:0008270">
    <property type="term" value="F:zinc ion binding"/>
    <property type="evidence" value="ECO:0007669"/>
    <property type="project" value="UniProtKB-UniRule"/>
</dbReference>
<proteinExistence type="inferred from homology"/>
<keyword evidence="7 10" id="KW-0408">Iron</keyword>
<name>A0A377JQ54_9HELI</name>
<dbReference type="Proteomes" id="UP000255335">
    <property type="component" value="Unassembled WGS sequence"/>
</dbReference>
<keyword evidence="4 10" id="KW-0479">Metal-binding</keyword>
<evidence type="ECO:0000256" key="10">
    <source>
        <dbReference type="HAMAP-Rule" id="MF_00089"/>
    </source>
</evidence>
<feature type="binding site" evidence="10">
    <location>
        <position position="114"/>
    </location>
    <ligand>
        <name>substrate</name>
    </ligand>
</feature>
<feature type="binding site" evidence="10">
    <location>
        <position position="430"/>
    </location>
    <ligand>
        <name>[4Fe-4S] cluster</name>
        <dbReference type="ChEBI" id="CHEBI:49883"/>
        <note>4Fe-4S-S-AdoMet</note>
    </ligand>
</feature>
<evidence type="ECO:0000256" key="1">
    <source>
        <dbReference type="ARBA" id="ARBA00003175"/>
    </source>
</evidence>
<comment type="catalytic activity">
    <reaction evidence="10">
        <text>5-amino-1-(5-phospho-beta-D-ribosyl)imidazole + S-adenosyl-L-methionine = 4-amino-2-methyl-5-(phosphooxymethyl)pyrimidine + CO + 5'-deoxyadenosine + formate + L-methionine + 3 H(+)</text>
        <dbReference type="Rhea" id="RHEA:24840"/>
        <dbReference type="ChEBI" id="CHEBI:15378"/>
        <dbReference type="ChEBI" id="CHEBI:15740"/>
        <dbReference type="ChEBI" id="CHEBI:17245"/>
        <dbReference type="ChEBI" id="CHEBI:17319"/>
        <dbReference type="ChEBI" id="CHEBI:57844"/>
        <dbReference type="ChEBI" id="CHEBI:58354"/>
        <dbReference type="ChEBI" id="CHEBI:59789"/>
        <dbReference type="ChEBI" id="CHEBI:137981"/>
        <dbReference type="EC" id="4.1.99.17"/>
    </reaction>
</comment>
<reference evidence="11 12" key="1">
    <citation type="submission" date="2018-06" db="EMBL/GenBank/DDBJ databases">
        <authorList>
            <consortium name="Pathogen Informatics"/>
            <person name="Doyle S."/>
        </authorList>
    </citation>
    <scope>NUCLEOTIDE SEQUENCE [LARGE SCALE GENOMIC DNA]</scope>
    <source>
        <strain evidence="11 12">NCTC12221</strain>
    </source>
</reference>
<keyword evidence="5 10" id="KW-0862">Zinc</keyword>
<feature type="binding site" evidence="10">
    <location>
        <position position="179"/>
    </location>
    <ligand>
        <name>substrate</name>
    </ligand>
</feature>
<dbReference type="GO" id="GO:0009229">
    <property type="term" value="P:thiamine diphosphate biosynthetic process"/>
    <property type="evidence" value="ECO:0007669"/>
    <property type="project" value="UniProtKB-UniRule"/>
</dbReference>
<keyword evidence="8 10" id="KW-0411">Iron-sulfur</keyword>
<dbReference type="GO" id="GO:0070284">
    <property type="term" value="F:phosphomethylpyrimidine synthase activity"/>
    <property type="evidence" value="ECO:0007669"/>
    <property type="project" value="UniProtKB-EC"/>
</dbReference>
<dbReference type="HAMAP" id="MF_00089">
    <property type="entry name" value="ThiC"/>
    <property type="match status" value="1"/>
</dbReference>
<dbReference type="InterPro" id="IPR038521">
    <property type="entry name" value="ThiC/Bza_core_dom"/>
</dbReference>
<dbReference type="GO" id="GO:0009228">
    <property type="term" value="P:thiamine biosynthetic process"/>
    <property type="evidence" value="ECO:0007669"/>
    <property type="project" value="UniProtKB-UniRule"/>
</dbReference>
<keyword evidence="2 10" id="KW-0004">4Fe-4S</keyword>
<feature type="binding site" evidence="10">
    <location>
        <position position="347"/>
    </location>
    <ligand>
        <name>Zn(2+)</name>
        <dbReference type="ChEBI" id="CHEBI:29105"/>
    </ligand>
</feature>
<feature type="binding site" evidence="10">
    <location>
        <position position="283"/>
    </location>
    <ligand>
        <name>Zn(2+)</name>
        <dbReference type="ChEBI" id="CHEBI:29105"/>
    </ligand>
</feature>
<evidence type="ECO:0000256" key="9">
    <source>
        <dbReference type="ARBA" id="ARBA00023239"/>
    </source>
</evidence>
<dbReference type="SFLD" id="SFLDG01114">
    <property type="entry name" value="phosphomethylpyrimidine_syntha"/>
    <property type="match status" value="1"/>
</dbReference>
<keyword evidence="6 10" id="KW-0784">Thiamine biosynthesis</keyword>
<comment type="cofactor">
    <cofactor evidence="10">
        <name>[4Fe-4S] cluster</name>
        <dbReference type="ChEBI" id="CHEBI:49883"/>
    </cofactor>
    <text evidence="10">Binds 1 [4Fe-4S] cluster per subunit. The cluster is coordinated with 3 cysteines and an exchangeable S-adenosyl-L-methionine.</text>
</comment>
<feature type="binding site" evidence="10">
    <location>
        <position position="143"/>
    </location>
    <ligand>
        <name>substrate</name>
    </ligand>
</feature>
<dbReference type="UniPathway" id="UPA00060"/>
<dbReference type="PANTHER" id="PTHR30557">
    <property type="entry name" value="THIAMINE BIOSYNTHESIS PROTEIN THIC"/>
    <property type="match status" value="1"/>
</dbReference>
<dbReference type="EMBL" id="UGHZ01000001">
    <property type="protein sequence ID" value="STP09886.1"/>
    <property type="molecule type" value="Genomic_DNA"/>
</dbReference>
<evidence type="ECO:0000256" key="5">
    <source>
        <dbReference type="ARBA" id="ARBA00022833"/>
    </source>
</evidence>
<organism evidence="11 12">
    <name type="scientific">Helicobacter cinaedi</name>
    <dbReference type="NCBI Taxonomy" id="213"/>
    <lineage>
        <taxon>Bacteria</taxon>
        <taxon>Pseudomonadati</taxon>
        <taxon>Campylobacterota</taxon>
        <taxon>Epsilonproteobacteria</taxon>
        <taxon>Campylobacterales</taxon>
        <taxon>Helicobacteraceae</taxon>
        <taxon>Helicobacter</taxon>
    </lineage>
</organism>
<dbReference type="FunFam" id="3.20.20.540:FF:000001">
    <property type="entry name" value="Phosphomethylpyrimidine synthase"/>
    <property type="match status" value="1"/>
</dbReference>
<keyword evidence="3 10" id="KW-0949">S-adenosyl-L-methionine</keyword>
<dbReference type="NCBIfam" id="TIGR00190">
    <property type="entry name" value="thiC"/>
    <property type="match status" value="1"/>
</dbReference>
<dbReference type="PANTHER" id="PTHR30557:SF1">
    <property type="entry name" value="PHOSPHOMETHYLPYRIMIDINE SYNTHASE, CHLOROPLASTIC"/>
    <property type="match status" value="1"/>
</dbReference>
<dbReference type="AlphaFoldDB" id="A0A377JQ54"/>
<dbReference type="RefSeq" id="WP_115026471.1">
    <property type="nucleotide sequence ID" value="NZ_UGHZ01000001.1"/>
</dbReference>
<evidence type="ECO:0000256" key="3">
    <source>
        <dbReference type="ARBA" id="ARBA00022691"/>
    </source>
</evidence>
<feature type="binding site" evidence="10">
    <location>
        <position position="435"/>
    </location>
    <ligand>
        <name>[4Fe-4S] cluster</name>
        <dbReference type="ChEBI" id="CHEBI:49883"/>
        <note>4Fe-4S-S-AdoMet</note>
    </ligand>
</feature>
<gene>
    <name evidence="10 11" type="primary">thiC</name>
    <name evidence="11" type="ORF">NCTC12221_01344</name>
</gene>
<dbReference type="InterPro" id="IPR037509">
    <property type="entry name" value="ThiC"/>
</dbReference>
<keyword evidence="9 10" id="KW-0456">Lyase</keyword>
<dbReference type="NCBIfam" id="NF009895">
    <property type="entry name" value="PRK13352.1"/>
    <property type="match status" value="1"/>
</dbReference>
<evidence type="ECO:0000256" key="2">
    <source>
        <dbReference type="ARBA" id="ARBA00022485"/>
    </source>
</evidence>
<dbReference type="EC" id="4.1.99.17" evidence="10"/>
<dbReference type="GO" id="GO:0051539">
    <property type="term" value="F:4 iron, 4 sulfur cluster binding"/>
    <property type="evidence" value="ECO:0007669"/>
    <property type="project" value="UniProtKB-KW"/>
</dbReference>
<dbReference type="Gene3D" id="3.20.20.540">
    <property type="entry name" value="Radical SAM ThiC family, central domain"/>
    <property type="match status" value="1"/>
</dbReference>
<dbReference type="Gene3D" id="6.10.250.620">
    <property type="match status" value="1"/>
</dbReference>
<comment type="similarity">
    <text evidence="10">Belongs to the ThiC family.</text>
</comment>
<feature type="binding site" evidence="10">
    <location>
        <position position="279"/>
    </location>
    <ligand>
        <name>substrate</name>
    </ligand>
</feature>
<dbReference type="SFLD" id="SFLDF00407">
    <property type="entry name" value="phosphomethylpyrimidine_syntha"/>
    <property type="match status" value="1"/>
</dbReference>
<evidence type="ECO:0000313" key="11">
    <source>
        <dbReference type="EMBL" id="STP09886.1"/>
    </source>
</evidence>
<dbReference type="InterPro" id="IPR002817">
    <property type="entry name" value="ThiC/BzaA/B"/>
</dbReference>
<sequence>MRTQWVQERLMQERTKDSIRTQLHYAKKGIITKEMEYVANVENLSPELIRQEIERGRLIIPANINHTNLEPMGIGIATRTKINSNLGSSSLASSIEEEVEKVKVSIKYGADTIMDLSTGGDLDEIRKAVINASSVPIGTVPMYQILYDVKNDVLKLDIQTMLDVLRKQAKQGVSYFTIHCGFLLSHMPFVAKRKMGIVSRGGSLMASWMMHYHKENPFYEYFDEILKICQEYDVSLSLGDSLRPGCLYDASDEAQFAELKVLGELAKRAWEADVQVMIEGPGHVPLNQIERNVELQKQYCNQAPFYVLGPLVTDIAAGYDHIASAIGACVAAWKGVAMLCYVTPKEHLGLPNAKDVREGILAYKIAAHAADIARGRIGARDRDDAMSDARYSFDWNKQFELALDPDRAREYHDEALPQEVFKDAEFCSMCGPKFCSYKISQDIFKAHKQDEKEPIAVNE</sequence>
<evidence type="ECO:0000313" key="12">
    <source>
        <dbReference type="Proteomes" id="UP000255335"/>
    </source>
</evidence>